<sequence length="175" mass="19269">MALDLDANDNSDDDGITQTAATPTPKPRSFSKKPAPRVRPNTKAKLATSLDNSADLLKTQATQAIQREKLKADAIAAHDAAKEQILVTAAQLDRESLTFKFTAVPSQDKALEIFNKSWREHFDDTAAATEAILLFEQEDKCRTFINSDPELRWSWLALSLGYRIVPNVQDGGQAA</sequence>
<feature type="compositionally biased region" description="Basic residues" evidence="1">
    <location>
        <begin position="29"/>
        <end position="41"/>
    </location>
</feature>
<dbReference type="VEuPathDB" id="FungiDB:MELLADRAFT_114098"/>
<accession>F4SC61</accession>
<proteinExistence type="predicted"/>
<dbReference type="Proteomes" id="UP000001072">
    <property type="component" value="Unassembled WGS sequence"/>
</dbReference>
<gene>
    <name evidence="2" type="ORF">MELLADRAFT_114098</name>
</gene>
<protein>
    <submittedName>
        <fullName evidence="2">Uncharacterized protein</fullName>
    </submittedName>
</protein>
<reference evidence="3" key="1">
    <citation type="journal article" date="2011" name="Proc. Natl. Acad. Sci. U.S.A.">
        <title>Obligate biotrophy features unraveled by the genomic analysis of rust fungi.</title>
        <authorList>
            <person name="Duplessis S."/>
            <person name="Cuomo C.A."/>
            <person name="Lin Y.-C."/>
            <person name="Aerts A."/>
            <person name="Tisserant E."/>
            <person name="Veneault-Fourrey C."/>
            <person name="Joly D.L."/>
            <person name="Hacquard S."/>
            <person name="Amselem J."/>
            <person name="Cantarel B.L."/>
            <person name="Chiu R."/>
            <person name="Coutinho P.M."/>
            <person name="Feau N."/>
            <person name="Field M."/>
            <person name="Frey P."/>
            <person name="Gelhaye E."/>
            <person name="Goldberg J."/>
            <person name="Grabherr M.G."/>
            <person name="Kodira C.D."/>
            <person name="Kohler A."/>
            <person name="Kuees U."/>
            <person name="Lindquist E.A."/>
            <person name="Lucas S.M."/>
            <person name="Mago R."/>
            <person name="Mauceli E."/>
            <person name="Morin E."/>
            <person name="Murat C."/>
            <person name="Pangilinan J.L."/>
            <person name="Park R."/>
            <person name="Pearson M."/>
            <person name="Quesneville H."/>
            <person name="Rouhier N."/>
            <person name="Sakthikumar S."/>
            <person name="Salamov A.A."/>
            <person name="Schmutz J."/>
            <person name="Selles B."/>
            <person name="Shapiro H."/>
            <person name="Tanguay P."/>
            <person name="Tuskan G.A."/>
            <person name="Henrissat B."/>
            <person name="Van de Peer Y."/>
            <person name="Rouze P."/>
            <person name="Ellis J.G."/>
            <person name="Dodds P.N."/>
            <person name="Schein J.E."/>
            <person name="Zhong S."/>
            <person name="Hamelin R.C."/>
            <person name="Grigoriev I.V."/>
            <person name="Szabo L.J."/>
            <person name="Martin F."/>
        </authorList>
    </citation>
    <scope>NUCLEOTIDE SEQUENCE [LARGE SCALE GENOMIC DNA]</scope>
    <source>
        <strain evidence="3">98AG31 / pathotype 3-4-7</strain>
    </source>
</reference>
<dbReference type="KEGG" id="mlr:MELLADRAFT_114098"/>
<dbReference type="InParanoid" id="F4SC61"/>
<evidence type="ECO:0000313" key="3">
    <source>
        <dbReference type="Proteomes" id="UP000001072"/>
    </source>
</evidence>
<dbReference type="AlphaFoldDB" id="F4SC61"/>
<feature type="compositionally biased region" description="Acidic residues" evidence="1">
    <location>
        <begin position="1"/>
        <end position="15"/>
    </location>
</feature>
<dbReference type="HOGENOM" id="CLU_095030_0_0_1"/>
<dbReference type="EMBL" id="GL883200">
    <property type="protein sequence ID" value="EGF97773.1"/>
    <property type="molecule type" value="Genomic_DNA"/>
</dbReference>
<evidence type="ECO:0000256" key="1">
    <source>
        <dbReference type="SAM" id="MobiDB-lite"/>
    </source>
</evidence>
<dbReference type="OrthoDB" id="10415487at2759"/>
<dbReference type="GeneID" id="18925207"/>
<organism evidence="3">
    <name type="scientific">Melampsora larici-populina (strain 98AG31 / pathotype 3-4-7)</name>
    <name type="common">Poplar leaf rust fungus</name>
    <dbReference type="NCBI Taxonomy" id="747676"/>
    <lineage>
        <taxon>Eukaryota</taxon>
        <taxon>Fungi</taxon>
        <taxon>Dikarya</taxon>
        <taxon>Basidiomycota</taxon>
        <taxon>Pucciniomycotina</taxon>
        <taxon>Pucciniomycetes</taxon>
        <taxon>Pucciniales</taxon>
        <taxon>Melampsoraceae</taxon>
        <taxon>Melampsora</taxon>
    </lineage>
</organism>
<evidence type="ECO:0000313" key="2">
    <source>
        <dbReference type="EMBL" id="EGF97773.1"/>
    </source>
</evidence>
<feature type="region of interest" description="Disordered" evidence="1">
    <location>
        <begin position="1"/>
        <end position="41"/>
    </location>
</feature>
<keyword evidence="3" id="KW-1185">Reference proteome</keyword>
<name>F4SC61_MELLP</name>
<dbReference type="RefSeq" id="XP_007418961.1">
    <property type="nucleotide sequence ID" value="XM_007418899.1"/>
</dbReference>